<organism evidence="2">
    <name type="scientific">Emiliania huxleyi</name>
    <name type="common">Coccolithophore</name>
    <name type="synonym">Pontosphaera huxleyi</name>
    <dbReference type="NCBI Taxonomy" id="2903"/>
    <lineage>
        <taxon>Eukaryota</taxon>
        <taxon>Haptista</taxon>
        <taxon>Haptophyta</taxon>
        <taxon>Prymnesiophyceae</taxon>
        <taxon>Isochrysidales</taxon>
        <taxon>Noelaerhabdaceae</taxon>
        <taxon>Emiliania</taxon>
    </lineage>
</organism>
<dbReference type="HOGENOM" id="CLU_1736278_0_0_1"/>
<proteinExistence type="predicted"/>
<feature type="transmembrane region" description="Helical" evidence="1">
    <location>
        <begin position="26"/>
        <end position="48"/>
    </location>
</feature>
<dbReference type="GeneID" id="17251623"/>
<keyword evidence="1" id="KW-0812">Transmembrane</keyword>
<reference evidence="2" key="1">
    <citation type="submission" date="2012-07" db="EMBL/GenBank/DDBJ databases">
        <title>Genome variability drives Emilianias global distribution.</title>
        <authorList>
            <consortium name="DOE Joint Genome Institute"/>
            <person name="Read B."/>
            <person name="Kegel J."/>
            <person name="Klute M."/>
            <person name="Kuo A."/>
            <person name="Lefebvre S.C."/>
            <person name="Maumus F."/>
            <person name="Mayer C."/>
            <person name="Miller J."/>
            <person name="Allen A."/>
            <person name="Bidle K."/>
            <person name="Borodovsky M."/>
            <person name="Bowler C."/>
            <person name="Brownlee C."/>
            <person name="Claverie J.-M."/>
            <person name="Cock M."/>
            <person name="De Vargas C."/>
            <person name="Elias M."/>
            <person name="Frickenhaus S."/>
            <person name="Gladyshev V.N."/>
            <person name="Gonzalez K."/>
            <person name="Guda C."/>
            <person name="Hadaegh A."/>
            <person name="Herman E."/>
            <person name="Iglesias-Rodriguez D."/>
            <person name="Jones B."/>
            <person name="Lawson T."/>
            <person name="Leese F."/>
            <person name="Lin Y.-C."/>
            <person name="Lindquist E."/>
            <person name="Lobanov A."/>
            <person name="Lucas S."/>
            <person name="Malik S.-H.B."/>
            <person name="Marsh M.E."/>
            <person name="Mock T."/>
            <person name="Monier A."/>
            <person name="Moreau H."/>
            <person name="Mueller-Roeber B."/>
            <person name="Napier J."/>
            <person name="Ogata H."/>
            <person name="Parker M."/>
            <person name="Probert I."/>
            <person name="Quesneville H."/>
            <person name="Raines C."/>
            <person name="Rensing S."/>
            <person name="Riano-Pachon D.M."/>
            <person name="Richier S."/>
            <person name="Rokitta S."/>
            <person name="Salamov A."/>
            <person name="Sarno A.F."/>
            <person name="Schmutz J."/>
            <person name="Schroeder D."/>
            <person name="Shiraiwa Y."/>
            <person name="Soanes D.M."/>
            <person name="Valentin K."/>
            <person name="Van Der Giezen M."/>
            <person name="Van Der Peer Y."/>
            <person name="Vardi A."/>
            <person name="Verret F."/>
            <person name="Von Dassow P."/>
            <person name="Wheeler G."/>
            <person name="Williams B."/>
            <person name="Wilson W."/>
            <person name="Wolfe G."/>
            <person name="Wurch L.L."/>
            <person name="Young J."/>
            <person name="Dacks J.B."/>
            <person name="Delwiche C.F."/>
            <person name="Dyhrman S."/>
            <person name="Glockner G."/>
            <person name="John U."/>
            <person name="Richards T."/>
            <person name="Worden A.Z."/>
            <person name="Zhang X."/>
            <person name="Grigoriev I.V."/>
        </authorList>
    </citation>
    <scope>NUCLEOTIDE SEQUENCE</scope>
    <source>
        <strain evidence="2">CCMP1516</strain>
    </source>
</reference>
<dbReference type="EMBL" id="KB870141">
    <property type="protein sequence ID" value="EOD05279.1"/>
    <property type="molecule type" value="Genomic_DNA"/>
</dbReference>
<name>R1D8Y7_EMIHU</name>
<keyword evidence="1" id="KW-1133">Transmembrane helix</keyword>
<evidence type="ECO:0000313" key="2">
    <source>
        <dbReference type="EMBL" id="EOD05279.1"/>
    </source>
</evidence>
<sequence>DGEGAEGAAGAAALFGLAGAARSGCFAGAALLGLVGGAGSGFFGGLLLSAGRWRPPAPLAPDPFSLGSTASAGLLRSARREEAAAPALFEAAPSAPSLSVSSAAPASSPVRASLVARSISSYLFLSSGTSLARRPSALATTDQARLFSTCS</sequence>
<keyword evidence="1" id="KW-0472">Membrane</keyword>
<dbReference type="KEGG" id="ehx:EMIHUDRAFT_433116"/>
<dbReference type="AlphaFoldDB" id="R1D8Y7"/>
<dbReference type="RefSeq" id="XP_005757708.1">
    <property type="nucleotide sequence ID" value="XM_005757651.1"/>
</dbReference>
<gene>
    <name evidence="2" type="ORF">EMIHUDRAFT_433116</name>
</gene>
<evidence type="ECO:0000256" key="1">
    <source>
        <dbReference type="SAM" id="Phobius"/>
    </source>
</evidence>
<accession>R1D8Y7</accession>
<feature type="non-terminal residue" evidence="2">
    <location>
        <position position="1"/>
    </location>
</feature>
<protein>
    <submittedName>
        <fullName evidence="2">Uncharacterized protein</fullName>
    </submittedName>
</protein>